<protein>
    <submittedName>
        <fullName evidence="2">Uncharacterized protein</fullName>
    </submittedName>
</protein>
<keyword evidence="3" id="KW-1185">Reference proteome</keyword>
<gene>
    <name evidence="2" type="ORF">B0T21DRAFT_85657</name>
</gene>
<dbReference type="EMBL" id="JAUKTV010000019">
    <property type="protein sequence ID" value="KAK0707203.1"/>
    <property type="molecule type" value="Genomic_DNA"/>
</dbReference>
<proteinExistence type="predicted"/>
<evidence type="ECO:0000313" key="2">
    <source>
        <dbReference type="EMBL" id="KAK0707203.1"/>
    </source>
</evidence>
<dbReference type="AlphaFoldDB" id="A0AA40A0W4"/>
<reference evidence="2" key="1">
    <citation type="submission" date="2023-06" db="EMBL/GenBank/DDBJ databases">
        <title>Genome-scale phylogeny and comparative genomics of the fungal order Sordariales.</title>
        <authorList>
            <consortium name="Lawrence Berkeley National Laboratory"/>
            <person name="Hensen N."/>
            <person name="Bonometti L."/>
            <person name="Westerberg I."/>
            <person name="Brannstrom I.O."/>
            <person name="Guillou S."/>
            <person name="Cros-Aarteil S."/>
            <person name="Calhoun S."/>
            <person name="Haridas S."/>
            <person name="Kuo A."/>
            <person name="Mondo S."/>
            <person name="Pangilinan J."/>
            <person name="Riley R."/>
            <person name="Labutti K."/>
            <person name="Andreopoulos B."/>
            <person name="Lipzen A."/>
            <person name="Chen C."/>
            <person name="Yanf M."/>
            <person name="Daum C."/>
            <person name="Ng V."/>
            <person name="Clum A."/>
            <person name="Steindorff A."/>
            <person name="Ohm R."/>
            <person name="Martin F."/>
            <person name="Silar P."/>
            <person name="Natvig D."/>
            <person name="Lalanne C."/>
            <person name="Gautier V."/>
            <person name="Ament-Velasquez S.L."/>
            <person name="Kruys A."/>
            <person name="Hutchinson M.I."/>
            <person name="Powell A.J."/>
            <person name="Barry K."/>
            <person name="Miller A.N."/>
            <person name="Grigoriev I.V."/>
            <person name="Debuchy R."/>
            <person name="Gladieux P."/>
            <person name="Thoren M.H."/>
            <person name="Johannesson H."/>
        </authorList>
    </citation>
    <scope>NUCLEOTIDE SEQUENCE</scope>
    <source>
        <strain evidence="2">CBS 540.89</strain>
    </source>
</reference>
<sequence>MAQKYPSLHPNLCCGLDQHYVLGDHQEHDNSGPSPNHPVFPNGSIPAPRSGGRGSQSSGAISCSSTAASTLFERTRPPCLILFHCLWWSPIFIPQHLSILQFFLQTPHSLLDVCSLCFIDSAPVPPSHNNPLFRPMSTLLASRAALQTPEIQSPLPVSPEQFPNHKDSFLRQENATISRRGEVPPHIRSMHHRSRAPPPHPHLQLTQQRLPSTCTTSLRALLLLPCLIPL</sequence>
<feature type="region of interest" description="Disordered" evidence="1">
    <location>
        <begin position="25"/>
        <end position="59"/>
    </location>
</feature>
<dbReference type="Proteomes" id="UP001172159">
    <property type="component" value="Unassembled WGS sequence"/>
</dbReference>
<comment type="caution">
    <text evidence="2">The sequence shown here is derived from an EMBL/GenBank/DDBJ whole genome shotgun (WGS) entry which is preliminary data.</text>
</comment>
<accession>A0AA40A0W4</accession>
<evidence type="ECO:0000256" key="1">
    <source>
        <dbReference type="SAM" id="MobiDB-lite"/>
    </source>
</evidence>
<name>A0AA40A0W4_9PEZI</name>
<organism evidence="2 3">
    <name type="scientific">Apiosordaria backusii</name>
    <dbReference type="NCBI Taxonomy" id="314023"/>
    <lineage>
        <taxon>Eukaryota</taxon>
        <taxon>Fungi</taxon>
        <taxon>Dikarya</taxon>
        <taxon>Ascomycota</taxon>
        <taxon>Pezizomycotina</taxon>
        <taxon>Sordariomycetes</taxon>
        <taxon>Sordariomycetidae</taxon>
        <taxon>Sordariales</taxon>
        <taxon>Lasiosphaeriaceae</taxon>
        <taxon>Apiosordaria</taxon>
    </lineage>
</organism>
<evidence type="ECO:0000313" key="3">
    <source>
        <dbReference type="Proteomes" id="UP001172159"/>
    </source>
</evidence>